<dbReference type="EMBL" id="CP141614">
    <property type="protein sequence ID" value="WRP14312.1"/>
    <property type="molecule type" value="Genomic_DNA"/>
</dbReference>
<evidence type="ECO:0000256" key="1">
    <source>
        <dbReference type="SAM" id="SignalP"/>
    </source>
</evidence>
<evidence type="ECO:0000313" key="2">
    <source>
        <dbReference type="EMBL" id="WRP14312.1"/>
    </source>
</evidence>
<organism evidence="2 3">
    <name type="scientific">Geochorda subterranea</name>
    <dbReference type="NCBI Taxonomy" id="3109564"/>
    <lineage>
        <taxon>Bacteria</taxon>
        <taxon>Bacillati</taxon>
        <taxon>Bacillota</taxon>
        <taxon>Limnochordia</taxon>
        <taxon>Limnochordales</taxon>
        <taxon>Geochordaceae</taxon>
        <taxon>Geochorda</taxon>
    </lineage>
</organism>
<keyword evidence="3" id="KW-1185">Reference proteome</keyword>
<accession>A0ABZ1BNE1</accession>
<sequence length="290" mass="29258">MHRLSAWLVALTLAAAGTPAWAGTASSAAAWEPRATTLAAAYVPDSGWSGALAALGRLRTGRLAGADGWIALAAGHLPGAYLQLASGVRLRQLLASAALVTHGLEARLQLSAGEPQDGSPSPVRPAGAARIETGIATGALGLSASAWAATASVAPALSWLGASDPPAGSLLLRLAEPGSAGLSLEGRRRIGELTARLGTALRWVPALGQLVPRLWASLATRSGPYTLDLGAAVDAVASAAGPPPVALAASISATRPAATPPTSRRPRRAHLVAWWEAPSDRLGLAAALEW</sequence>
<reference evidence="3" key="1">
    <citation type="submission" date="2023-12" db="EMBL/GenBank/DDBJ databases">
        <title>Novel isolates from deep terrestrial aquifers shed light on the physiology and ecology of the class Limnochordia.</title>
        <authorList>
            <person name="Karnachuk O.V."/>
            <person name="Lukina A.P."/>
            <person name="Avakyan M.R."/>
            <person name="Kadnikov V."/>
            <person name="Begmatov S."/>
            <person name="Beletsky A.V."/>
            <person name="Mardanov A.V."/>
            <person name="Ravin N.V."/>
        </authorList>
    </citation>
    <scope>NUCLEOTIDE SEQUENCE [LARGE SCALE GENOMIC DNA]</scope>
    <source>
        <strain evidence="3">LN</strain>
    </source>
</reference>
<proteinExistence type="predicted"/>
<feature type="chain" id="PRO_5046723958" evidence="1">
    <location>
        <begin position="23"/>
        <end position="290"/>
    </location>
</feature>
<gene>
    <name evidence="2" type="ORF">VLY81_12965</name>
</gene>
<dbReference type="Proteomes" id="UP001333102">
    <property type="component" value="Chromosome"/>
</dbReference>
<feature type="signal peptide" evidence="1">
    <location>
        <begin position="1"/>
        <end position="22"/>
    </location>
</feature>
<keyword evidence="1" id="KW-0732">Signal</keyword>
<evidence type="ECO:0000313" key="3">
    <source>
        <dbReference type="Proteomes" id="UP001333102"/>
    </source>
</evidence>
<name>A0ABZ1BNE1_9FIRM</name>
<dbReference type="RefSeq" id="WP_324668624.1">
    <property type="nucleotide sequence ID" value="NZ_CP141614.1"/>
</dbReference>
<protein>
    <submittedName>
        <fullName evidence="2">Uncharacterized protein</fullName>
    </submittedName>
</protein>